<keyword evidence="2" id="KW-1185">Reference proteome</keyword>
<name>A0ABZ2M8Z2_9BACT</name>
<accession>A0ABZ2M8Z2</accession>
<dbReference type="SUPFAM" id="SSF56059">
    <property type="entry name" value="Glutathione synthetase ATP-binding domain-like"/>
    <property type="match status" value="1"/>
</dbReference>
<reference evidence="1 2" key="1">
    <citation type="submission" date="2021-12" db="EMBL/GenBank/DDBJ databases">
        <title>Discovery of the Pendulisporaceae a myxobacterial family with distinct sporulation behavior and unique specialized metabolism.</title>
        <authorList>
            <person name="Garcia R."/>
            <person name="Popoff A."/>
            <person name="Bader C.D."/>
            <person name="Loehr J."/>
            <person name="Walesch S."/>
            <person name="Walt C."/>
            <person name="Boldt J."/>
            <person name="Bunk B."/>
            <person name="Haeckl F.J.F.P.J."/>
            <person name="Gunesch A.P."/>
            <person name="Birkelbach J."/>
            <person name="Nuebel U."/>
            <person name="Pietschmann T."/>
            <person name="Bach T."/>
            <person name="Mueller R."/>
        </authorList>
    </citation>
    <scope>NUCLEOTIDE SEQUENCE [LARGE SCALE GENOMIC DNA]</scope>
    <source>
        <strain evidence="1 2">MSr11954</strain>
    </source>
</reference>
<proteinExistence type="predicted"/>
<evidence type="ECO:0000313" key="2">
    <source>
        <dbReference type="Proteomes" id="UP001370348"/>
    </source>
</evidence>
<evidence type="ECO:0000313" key="1">
    <source>
        <dbReference type="EMBL" id="WXB18964.1"/>
    </source>
</evidence>
<protein>
    <submittedName>
        <fullName evidence="1">Uncharacterized protein</fullName>
    </submittedName>
</protein>
<sequence length="405" mass="46264">MDRPYRTAFNAAFSDELFARYHRWLETAVGPFPFRLAETPLFVSHDLRDRLARAAEEIVGSLARPETLAQLKKAIPAKYDAPGMDALPDCVQVDFALVEGESGRIEGKVVELQAFPSLYALETLEAEAWNHVLSPLPGLERDWTCFVQGDWRENIERIRRMIVADYPPEEVVLVDHEPEKQKTSPDFVATKRLFDVNSICVTKLIKEGRRLYRESGGRKIPVRRLYNRLVFDELAVKGVEPPFDWREELDITWCSHPNWYWTWSKYALPFLDHPAVPHTRFVSDVPDATKLPHDLSRYVLKPLFSFAGAGVVIDVTPEVLARLSEAERSNFILQEKVDYAPVIRMPDGNGVKAEVRVMLLRDSLEGPRPLTPLLFLVRTSRGKMLGVDFNKNLTWVGGTVGIWPR</sequence>
<organism evidence="1 2">
    <name type="scientific">Pendulispora albinea</name>
    <dbReference type="NCBI Taxonomy" id="2741071"/>
    <lineage>
        <taxon>Bacteria</taxon>
        <taxon>Pseudomonadati</taxon>
        <taxon>Myxococcota</taxon>
        <taxon>Myxococcia</taxon>
        <taxon>Myxococcales</taxon>
        <taxon>Sorangiineae</taxon>
        <taxon>Pendulisporaceae</taxon>
        <taxon>Pendulispora</taxon>
    </lineage>
</organism>
<dbReference type="RefSeq" id="WP_394828590.1">
    <property type="nucleotide sequence ID" value="NZ_CP089984.1"/>
</dbReference>
<dbReference type="Proteomes" id="UP001370348">
    <property type="component" value="Chromosome"/>
</dbReference>
<dbReference type="EMBL" id="CP089984">
    <property type="protein sequence ID" value="WXB18964.1"/>
    <property type="molecule type" value="Genomic_DNA"/>
</dbReference>
<gene>
    <name evidence="1" type="ORF">LZC94_17215</name>
</gene>